<protein>
    <submittedName>
        <fullName evidence="2">Uncharacterized protein</fullName>
    </submittedName>
</protein>
<feature type="signal peptide" evidence="1">
    <location>
        <begin position="1"/>
        <end position="23"/>
    </location>
</feature>
<dbReference type="EMBL" id="LXQA010161310">
    <property type="protein sequence ID" value="MCI27781.1"/>
    <property type="molecule type" value="Genomic_DNA"/>
</dbReference>
<accession>A0A392QTS4</accession>
<proteinExistence type="predicted"/>
<name>A0A392QTS4_9FABA</name>
<evidence type="ECO:0000313" key="3">
    <source>
        <dbReference type="Proteomes" id="UP000265520"/>
    </source>
</evidence>
<organism evidence="2 3">
    <name type="scientific">Trifolium medium</name>
    <dbReference type="NCBI Taxonomy" id="97028"/>
    <lineage>
        <taxon>Eukaryota</taxon>
        <taxon>Viridiplantae</taxon>
        <taxon>Streptophyta</taxon>
        <taxon>Embryophyta</taxon>
        <taxon>Tracheophyta</taxon>
        <taxon>Spermatophyta</taxon>
        <taxon>Magnoliopsida</taxon>
        <taxon>eudicotyledons</taxon>
        <taxon>Gunneridae</taxon>
        <taxon>Pentapetalae</taxon>
        <taxon>rosids</taxon>
        <taxon>fabids</taxon>
        <taxon>Fabales</taxon>
        <taxon>Fabaceae</taxon>
        <taxon>Papilionoideae</taxon>
        <taxon>50 kb inversion clade</taxon>
        <taxon>NPAAA clade</taxon>
        <taxon>Hologalegina</taxon>
        <taxon>IRL clade</taxon>
        <taxon>Trifolieae</taxon>
        <taxon>Trifolium</taxon>
    </lineage>
</organism>
<feature type="chain" id="PRO_5017360561" evidence="1">
    <location>
        <begin position="24"/>
        <end position="56"/>
    </location>
</feature>
<dbReference type="Proteomes" id="UP000265520">
    <property type="component" value="Unassembled WGS sequence"/>
</dbReference>
<keyword evidence="3" id="KW-1185">Reference proteome</keyword>
<sequence>MQKTSLQLYFGFLLVALVGKCMPHKEHCYPAYKFDGNSGYGLIGTMLGHIGFQESR</sequence>
<evidence type="ECO:0000313" key="2">
    <source>
        <dbReference type="EMBL" id="MCI27781.1"/>
    </source>
</evidence>
<dbReference type="AlphaFoldDB" id="A0A392QTS4"/>
<evidence type="ECO:0000256" key="1">
    <source>
        <dbReference type="SAM" id="SignalP"/>
    </source>
</evidence>
<feature type="non-terminal residue" evidence="2">
    <location>
        <position position="56"/>
    </location>
</feature>
<comment type="caution">
    <text evidence="2">The sequence shown here is derived from an EMBL/GenBank/DDBJ whole genome shotgun (WGS) entry which is preliminary data.</text>
</comment>
<keyword evidence="1" id="KW-0732">Signal</keyword>
<reference evidence="2 3" key="1">
    <citation type="journal article" date="2018" name="Front. Plant Sci.">
        <title>Red Clover (Trifolium pratense) and Zigzag Clover (T. medium) - A Picture of Genomic Similarities and Differences.</title>
        <authorList>
            <person name="Dluhosova J."/>
            <person name="Istvanek J."/>
            <person name="Nedelnik J."/>
            <person name="Repkova J."/>
        </authorList>
    </citation>
    <scope>NUCLEOTIDE SEQUENCE [LARGE SCALE GENOMIC DNA]</scope>
    <source>
        <strain evidence="3">cv. 10/8</strain>
        <tissue evidence="2">Leaf</tissue>
    </source>
</reference>